<dbReference type="Pfam" id="PF15870">
    <property type="entry name" value="EloA-BP1"/>
    <property type="match status" value="1"/>
</dbReference>
<feature type="region of interest" description="Disordered" evidence="1">
    <location>
        <begin position="97"/>
        <end position="266"/>
    </location>
</feature>
<dbReference type="EMBL" id="UYRU01001037">
    <property type="protein sequence ID" value="VDK31029.1"/>
    <property type="molecule type" value="Genomic_DNA"/>
</dbReference>
<feature type="compositionally biased region" description="Polar residues" evidence="1">
    <location>
        <begin position="149"/>
        <end position="160"/>
    </location>
</feature>
<gene>
    <name evidence="3" type="ORF">DILT_LOCUS280</name>
</gene>
<evidence type="ECO:0000313" key="3">
    <source>
        <dbReference type="EMBL" id="VDK31029.1"/>
    </source>
</evidence>
<reference evidence="3 4" key="1">
    <citation type="submission" date="2018-11" db="EMBL/GenBank/DDBJ databases">
        <authorList>
            <consortium name="Pathogen Informatics"/>
        </authorList>
    </citation>
    <scope>NUCLEOTIDE SEQUENCE [LARGE SCALE GENOMIC DNA]</scope>
</reference>
<feature type="region of interest" description="Disordered" evidence="1">
    <location>
        <begin position="1"/>
        <end position="41"/>
    </location>
</feature>
<accession>A0A3P6P430</accession>
<evidence type="ECO:0000256" key="1">
    <source>
        <dbReference type="SAM" id="MobiDB-lite"/>
    </source>
</evidence>
<evidence type="ECO:0000313" key="4">
    <source>
        <dbReference type="Proteomes" id="UP000281553"/>
    </source>
</evidence>
<dbReference type="InterPro" id="IPR031736">
    <property type="entry name" value="REXO1-like_dom"/>
</dbReference>
<dbReference type="AlphaFoldDB" id="A0A3P6P430"/>
<sequence>MKMKGSAPPDPIYKPTPISLLDNNSFDLTKPTDGDHSTSYEYSACNSVDQSLPIYNPTPLSELAKHIDDDSPSIYSPLNVPAWPIVGECPTYSPVVVKRSSSSLSPESISVSPFYKPSPAYPPEVDPQPPVFKRPRKHLQTAKPPVPPNTSTATNPRLSGSPSDVPAAPPKPVKRPSTGTEDDADEDPEEKRKKIISLYRDLYEDDSEEDEEAEDKKDEANSHTSIKATHSAFPPDPEDAHSPPPPSSTSSRILTRPKKPLRPSNKIPMPIRIRYLDQFIEACLRISPSESDAYILVSNPRVRQTREPCF</sequence>
<name>A0A3P6P430_DIBLA</name>
<feature type="compositionally biased region" description="Pro residues" evidence="1">
    <location>
        <begin position="119"/>
        <end position="132"/>
    </location>
</feature>
<dbReference type="Proteomes" id="UP000281553">
    <property type="component" value="Unassembled WGS sequence"/>
</dbReference>
<feature type="compositionally biased region" description="Low complexity" evidence="1">
    <location>
        <begin position="97"/>
        <end position="113"/>
    </location>
</feature>
<evidence type="ECO:0000259" key="2">
    <source>
        <dbReference type="Pfam" id="PF15870"/>
    </source>
</evidence>
<feature type="compositionally biased region" description="Acidic residues" evidence="1">
    <location>
        <begin position="203"/>
        <end position="213"/>
    </location>
</feature>
<proteinExistence type="predicted"/>
<protein>
    <recommendedName>
        <fullName evidence="2">RNA exonuclease 1 homolog-like domain-containing protein</fullName>
    </recommendedName>
</protein>
<dbReference type="OrthoDB" id="206335at2759"/>
<keyword evidence="4" id="KW-1185">Reference proteome</keyword>
<feature type="domain" description="RNA exonuclease 1 homolog-like" evidence="2">
    <location>
        <begin position="256"/>
        <end position="294"/>
    </location>
</feature>
<organism evidence="3 4">
    <name type="scientific">Dibothriocephalus latus</name>
    <name type="common">Fish tapeworm</name>
    <name type="synonym">Diphyllobothrium latum</name>
    <dbReference type="NCBI Taxonomy" id="60516"/>
    <lineage>
        <taxon>Eukaryota</taxon>
        <taxon>Metazoa</taxon>
        <taxon>Spiralia</taxon>
        <taxon>Lophotrochozoa</taxon>
        <taxon>Platyhelminthes</taxon>
        <taxon>Cestoda</taxon>
        <taxon>Eucestoda</taxon>
        <taxon>Diphyllobothriidea</taxon>
        <taxon>Diphyllobothriidae</taxon>
        <taxon>Dibothriocephalus</taxon>
    </lineage>
</organism>